<protein>
    <submittedName>
        <fullName evidence="1">Uncharacterized protein</fullName>
    </submittedName>
</protein>
<name>A0ABP8M2Z9_9BACT</name>
<comment type="caution">
    <text evidence="1">The sequence shown here is derived from an EMBL/GenBank/DDBJ whole genome shotgun (WGS) entry which is preliminary data.</text>
</comment>
<accession>A0ABP8M2Z9</accession>
<evidence type="ECO:0000313" key="1">
    <source>
        <dbReference type="EMBL" id="GAA4443594.1"/>
    </source>
</evidence>
<dbReference type="Proteomes" id="UP001500840">
    <property type="component" value="Unassembled WGS sequence"/>
</dbReference>
<keyword evidence="2" id="KW-1185">Reference proteome</keyword>
<organism evidence="1 2">
    <name type="scientific">Novipirellula rosea</name>
    <dbReference type="NCBI Taxonomy" id="1031540"/>
    <lineage>
        <taxon>Bacteria</taxon>
        <taxon>Pseudomonadati</taxon>
        <taxon>Planctomycetota</taxon>
        <taxon>Planctomycetia</taxon>
        <taxon>Pirellulales</taxon>
        <taxon>Pirellulaceae</taxon>
        <taxon>Novipirellula</taxon>
    </lineage>
</organism>
<gene>
    <name evidence="1" type="ORF">GCM10023156_00900</name>
</gene>
<sequence length="51" mass="5455">MVLVTFIDALEVGGIAEKRLAAIHARVRFTQGGATLSIAALNEIGKAVWIY</sequence>
<proteinExistence type="predicted"/>
<reference evidence="2" key="1">
    <citation type="journal article" date="2019" name="Int. J. Syst. Evol. Microbiol.">
        <title>The Global Catalogue of Microorganisms (GCM) 10K type strain sequencing project: providing services to taxonomists for standard genome sequencing and annotation.</title>
        <authorList>
            <consortium name="The Broad Institute Genomics Platform"/>
            <consortium name="The Broad Institute Genome Sequencing Center for Infectious Disease"/>
            <person name="Wu L."/>
            <person name="Ma J."/>
        </authorList>
    </citation>
    <scope>NUCLEOTIDE SEQUENCE [LARGE SCALE GENOMIC DNA]</scope>
    <source>
        <strain evidence="2">JCM 17759</strain>
    </source>
</reference>
<evidence type="ECO:0000313" key="2">
    <source>
        <dbReference type="Proteomes" id="UP001500840"/>
    </source>
</evidence>
<dbReference type="EMBL" id="BAABGA010000005">
    <property type="protein sequence ID" value="GAA4443594.1"/>
    <property type="molecule type" value="Genomic_DNA"/>
</dbReference>